<evidence type="ECO:0000313" key="1">
    <source>
        <dbReference type="EMBL" id="MBA9082323.1"/>
    </source>
</evidence>
<comment type="caution">
    <text evidence="1">The sequence shown here is derived from an EMBL/GenBank/DDBJ whole genome shotgun (WGS) entry which is preliminary data.</text>
</comment>
<organism evidence="1 2">
    <name type="scientific">Bartonella chomelii</name>
    <dbReference type="NCBI Taxonomy" id="236402"/>
    <lineage>
        <taxon>Bacteria</taxon>
        <taxon>Pseudomonadati</taxon>
        <taxon>Pseudomonadota</taxon>
        <taxon>Alphaproteobacteria</taxon>
        <taxon>Hyphomicrobiales</taxon>
        <taxon>Bartonellaceae</taxon>
        <taxon>Bartonella</taxon>
    </lineage>
</organism>
<evidence type="ECO:0000313" key="2">
    <source>
        <dbReference type="Proteomes" id="UP000548119"/>
    </source>
</evidence>
<proteinExistence type="predicted"/>
<keyword evidence="2" id="KW-1185">Reference proteome</keyword>
<protein>
    <submittedName>
        <fullName evidence="1">Uncharacterized protein</fullName>
    </submittedName>
</protein>
<gene>
    <name evidence="1" type="ORF">GGR10_000146</name>
</gene>
<sequence length="29" mass="3277">MGEFLLCNEVSIFSVTSNFETRLNNLAVK</sequence>
<dbReference type="EMBL" id="JACJIR010000001">
    <property type="protein sequence ID" value="MBA9082323.1"/>
    <property type="molecule type" value="Genomic_DNA"/>
</dbReference>
<accession>A0ABR6E227</accession>
<dbReference type="Proteomes" id="UP000548119">
    <property type="component" value="Unassembled WGS sequence"/>
</dbReference>
<name>A0ABR6E227_9HYPH</name>
<reference evidence="1 2" key="1">
    <citation type="submission" date="2020-08" db="EMBL/GenBank/DDBJ databases">
        <title>Genomic Encyclopedia of Type Strains, Phase IV (KMG-IV): sequencing the most valuable type-strain genomes for metagenomic binning, comparative biology and taxonomic classification.</title>
        <authorList>
            <person name="Goeker M."/>
        </authorList>
    </citation>
    <scope>NUCLEOTIDE SEQUENCE [LARGE SCALE GENOMIC DNA]</scope>
    <source>
        <strain evidence="1 2">DSM 21431</strain>
    </source>
</reference>